<gene>
    <name evidence="1" type="ORF">ACFQ2K_48105</name>
</gene>
<evidence type="ECO:0000313" key="2">
    <source>
        <dbReference type="Proteomes" id="UP001596915"/>
    </source>
</evidence>
<protein>
    <recommendedName>
        <fullName evidence="3">YCII-related domain-containing protein</fullName>
    </recommendedName>
</protein>
<comment type="caution">
    <text evidence="1">The sequence shown here is derived from an EMBL/GenBank/DDBJ whole genome shotgun (WGS) entry which is preliminary data.</text>
</comment>
<evidence type="ECO:0008006" key="3">
    <source>
        <dbReference type="Google" id="ProtNLM"/>
    </source>
</evidence>
<dbReference type="Proteomes" id="UP001596915">
    <property type="component" value="Unassembled WGS sequence"/>
</dbReference>
<dbReference type="EMBL" id="JBHTGL010000008">
    <property type="protein sequence ID" value="MFD0629237.1"/>
    <property type="molecule type" value="Genomic_DNA"/>
</dbReference>
<keyword evidence="2" id="KW-1185">Reference proteome</keyword>
<name>A0ABW2X605_9ACTN</name>
<proteinExistence type="predicted"/>
<accession>A0ABW2X605</accession>
<sequence>MDPFVTCYLTAAAQVEDAKDFDDHHRAGATALRNADLEQLADSDPRFVAPWDMTAITAIPLDADEIGAWYEAYFEE</sequence>
<organism evidence="1 2">
    <name type="scientific">Streptomyces sanglieri</name>
    <dbReference type="NCBI Taxonomy" id="193460"/>
    <lineage>
        <taxon>Bacteria</taxon>
        <taxon>Bacillati</taxon>
        <taxon>Actinomycetota</taxon>
        <taxon>Actinomycetes</taxon>
        <taxon>Kitasatosporales</taxon>
        <taxon>Streptomycetaceae</taxon>
        <taxon>Streptomyces</taxon>
    </lineage>
</organism>
<reference evidence="2" key="1">
    <citation type="journal article" date="2019" name="Int. J. Syst. Evol. Microbiol.">
        <title>The Global Catalogue of Microorganisms (GCM) 10K type strain sequencing project: providing services to taxonomists for standard genome sequencing and annotation.</title>
        <authorList>
            <consortium name="The Broad Institute Genomics Platform"/>
            <consortium name="The Broad Institute Genome Sequencing Center for Infectious Disease"/>
            <person name="Wu L."/>
            <person name="Ma J."/>
        </authorList>
    </citation>
    <scope>NUCLEOTIDE SEQUENCE [LARGE SCALE GENOMIC DNA]</scope>
    <source>
        <strain evidence="2">JCM 12607</strain>
    </source>
</reference>
<evidence type="ECO:0000313" key="1">
    <source>
        <dbReference type="EMBL" id="MFD0629237.1"/>
    </source>
</evidence>